<evidence type="ECO:0000313" key="7">
    <source>
        <dbReference type="EMBL" id="MXO69247.1"/>
    </source>
</evidence>
<organism evidence="7 8">
    <name type="scientific">Pelagerythrobacter marinus</name>
    <dbReference type="NCBI Taxonomy" id="538382"/>
    <lineage>
        <taxon>Bacteria</taxon>
        <taxon>Pseudomonadati</taxon>
        <taxon>Pseudomonadota</taxon>
        <taxon>Alphaproteobacteria</taxon>
        <taxon>Sphingomonadales</taxon>
        <taxon>Erythrobacteraceae</taxon>
        <taxon>Pelagerythrobacter</taxon>
    </lineage>
</organism>
<dbReference type="PROSITE" id="PS50249">
    <property type="entry name" value="MPN"/>
    <property type="match status" value="1"/>
</dbReference>
<gene>
    <name evidence="7" type="ORF">GRI72_10455</name>
</gene>
<dbReference type="PANTHER" id="PTHR34858:SF1">
    <property type="entry name" value="CYSO-CYSTEINE PEPTIDASE"/>
    <property type="match status" value="1"/>
</dbReference>
<evidence type="ECO:0000256" key="5">
    <source>
        <dbReference type="ARBA" id="ARBA00023049"/>
    </source>
</evidence>
<keyword evidence="4" id="KW-0862">Zinc</keyword>
<dbReference type="EMBL" id="WTYO01000004">
    <property type="protein sequence ID" value="MXO69247.1"/>
    <property type="molecule type" value="Genomic_DNA"/>
</dbReference>
<dbReference type="CDD" id="cd08070">
    <property type="entry name" value="MPN_like"/>
    <property type="match status" value="1"/>
</dbReference>
<accession>A0ABW9V2R5</accession>
<dbReference type="RefSeq" id="WP_160733868.1">
    <property type="nucleotide sequence ID" value="NZ_CP139719.1"/>
</dbReference>
<comment type="caution">
    <text evidence="7">The sequence shown here is derived from an EMBL/GenBank/DDBJ whole genome shotgun (WGS) entry which is preliminary data.</text>
</comment>
<evidence type="ECO:0000256" key="3">
    <source>
        <dbReference type="ARBA" id="ARBA00022801"/>
    </source>
</evidence>
<evidence type="ECO:0000256" key="1">
    <source>
        <dbReference type="ARBA" id="ARBA00022670"/>
    </source>
</evidence>
<evidence type="ECO:0000256" key="2">
    <source>
        <dbReference type="ARBA" id="ARBA00022723"/>
    </source>
</evidence>
<sequence>MTIEVTRGVLARILDEAARAHPRECCGILLGGGDAIRALAPAANVHPAPERHFEIDPQALIDAHRAARAGGPGVTGYYHSHPAGPASPSAVDRALAAHDGRIWAIAADGEVRFWRDREAGFEPLSLRVIER</sequence>
<keyword evidence="3" id="KW-0378">Hydrolase</keyword>
<evidence type="ECO:0000259" key="6">
    <source>
        <dbReference type="PROSITE" id="PS50249"/>
    </source>
</evidence>
<dbReference type="SUPFAM" id="SSF102712">
    <property type="entry name" value="JAB1/MPN domain"/>
    <property type="match status" value="1"/>
</dbReference>
<dbReference type="InterPro" id="IPR028090">
    <property type="entry name" value="JAB_dom_prok"/>
</dbReference>
<evidence type="ECO:0000313" key="8">
    <source>
        <dbReference type="Proteomes" id="UP000444401"/>
    </source>
</evidence>
<dbReference type="Gene3D" id="3.40.140.10">
    <property type="entry name" value="Cytidine Deaminase, domain 2"/>
    <property type="match status" value="1"/>
</dbReference>
<dbReference type="InterPro" id="IPR037518">
    <property type="entry name" value="MPN"/>
</dbReference>
<protein>
    <submittedName>
        <fullName evidence="7">Peptidase</fullName>
    </submittedName>
</protein>
<keyword evidence="5" id="KW-0482">Metalloprotease</keyword>
<dbReference type="PANTHER" id="PTHR34858">
    <property type="entry name" value="CYSO-CYSTEINE PEPTIDASE"/>
    <property type="match status" value="1"/>
</dbReference>
<dbReference type="InterPro" id="IPR051929">
    <property type="entry name" value="VirAsm_ModProt"/>
</dbReference>
<keyword evidence="8" id="KW-1185">Reference proteome</keyword>
<reference evidence="7 8" key="1">
    <citation type="submission" date="2019-12" db="EMBL/GenBank/DDBJ databases">
        <title>Genomic-based taxomic classification of the family Erythrobacteraceae.</title>
        <authorList>
            <person name="Xu L."/>
        </authorList>
    </citation>
    <scope>NUCLEOTIDE SEQUENCE [LARGE SCALE GENOMIC DNA]</scope>
    <source>
        <strain evidence="7 8">H32</strain>
    </source>
</reference>
<keyword evidence="2" id="KW-0479">Metal-binding</keyword>
<name>A0ABW9V2R5_9SPHN</name>
<feature type="domain" description="MPN" evidence="6">
    <location>
        <begin position="3"/>
        <end position="131"/>
    </location>
</feature>
<dbReference type="Proteomes" id="UP000444401">
    <property type="component" value="Unassembled WGS sequence"/>
</dbReference>
<dbReference type="Pfam" id="PF14464">
    <property type="entry name" value="Prok-JAB"/>
    <property type="match status" value="1"/>
</dbReference>
<proteinExistence type="predicted"/>
<keyword evidence="1" id="KW-0645">Protease</keyword>
<evidence type="ECO:0000256" key="4">
    <source>
        <dbReference type="ARBA" id="ARBA00022833"/>
    </source>
</evidence>